<feature type="domain" description="Calponin-homology (CH)" evidence="15">
    <location>
        <begin position="53"/>
        <end position="157"/>
    </location>
</feature>
<evidence type="ECO:0000256" key="10">
    <source>
        <dbReference type="ARBA" id="ARBA00023203"/>
    </source>
</evidence>
<dbReference type="InterPro" id="IPR036028">
    <property type="entry name" value="SH3-like_dom_sf"/>
</dbReference>
<keyword evidence="9" id="KW-0677">Repeat</keyword>
<evidence type="ECO:0000256" key="4">
    <source>
        <dbReference type="ARBA" id="ARBA00022467"/>
    </source>
</evidence>
<dbReference type="SMART" id="SM00033">
    <property type="entry name" value="CH"/>
    <property type="match status" value="2"/>
</dbReference>
<comment type="caution">
    <text evidence="16">The sequence shown here is derived from an EMBL/GenBank/DDBJ whole genome shotgun (WGS) entry which is preliminary data.</text>
</comment>
<evidence type="ECO:0000256" key="11">
    <source>
        <dbReference type="ARBA" id="ARBA00023212"/>
    </source>
</evidence>
<keyword evidence="11" id="KW-0206">Cytoskeleton</keyword>
<dbReference type="GO" id="GO:0003779">
    <property type="term" value="F:actin binding"/>
    <property type="evidence" value="ECO:0007669"/>
    <property type="project" value="UniProtKB-KW"/>
</dbReference>
<name>A0ABD6E648_9BILA</name>
<dbReference type="PROSITE" id="PS50002">
    <property type="entry name" value="SH3"/>
    <property type="match status" value="1"/>
</dbReference>
<evidence type="ECO:0008006" key="18">
    <source>
        <dbReference type="Google" id="ProtNLM"/>
    </source>
</evidence>
<dbReference type="Pfam" id="PF00018">
    <property type="entry name" value="SH3_1"/>
    <property type="match status" value="1"/>
</dbReference>
<evidence type="ECO:0000256" key="2">
    <source>
        <dbReference type="ARBA" id="ARBA00006826"/>
    </source>
</evidence>
<dbReference type="PROSITE" id="PS00019">
    <property type="entry name" value="ACTININ_1"/>
    <property type="match status" value="1"/>
</dbReference>
<evidence type="ECO:0000256" key="9">
    <source>
        <dbReference type="ARBA" id="ARBA00022737"/>
    </source>
</evidence>
<dbReference type="SMART" id="SM00150">
    <property type="entry name" value="SPEC"/>
    <property type="match status" value="23"/>
</dbReference>
<organism evidence="16 17">
    <name type="scientific">Gnathostoma spinigerum</name>
    <dbReference type="NCBI Taxonomy" id="75299"/>
    <lineage>
        <taxon>Eukaryota</taxon>
        <taxon>Metazoa</taxon>
        <taxon>Ecdysozoa</taxon>
        <taxon>Nematoda</taxon>
        <taxon>Chromadorea</taxon>
        <taxon>Rhabditida</taxon>
        <taxon>Spirurina</taxon>
        <taxon>Gnathostomatomorpha</taxon>
        <taxon>Gnathostomatoidea</taxon>
        <taxon>Gnathostomatidae</taxon>
        <taxon>Gnathostoma</taxon>
    </lineage>
</organism>
<comment type="subcellular location">
    <subcellularLocation>
        <location evidence="1">Cytoplasm</location>
        <location evidence="1">Cytoskeleton</location>
    </subcellularLocation>
</comment>
<feature type="coiled-coil region" evidence="13">
    <location>
        <begin position="2677"/>
        <end position="2704"/>
    </location>
</feature>
<evidence type="ECO:0000256" key="12">
    <source>
        <dbReference type="PROSITE-ProRule" id="PRU00192"/>
    </source>
</evidence>
<evidence type="ECO:0000256" key="8">
    <source>
        <dbReference type="ARBA" id="ARBA00022701"/>
    </source>
</evidence>
<dbReference type="Gene3D" id="1.10.418.10">
    <property type="entry name" value="Calponin-like domain"/>
    <property type="match status" value="2"/>
</dbReference>
<dbReference type="SUPFAM" id="SSF50044">
    <property type="entry name" value="SH3-domain"/>
    <property type="match status" value="1"/>
</dbReference>
<dbReference type="CDD" id="cd21194">
    <property type="entry name" value="CH_beta_spectrin_rpt2"/>
    <property type="match status" value="1"/>
</dbReference>
<evidence type="ECO:0000313" key="16">
    <source>
        <dbReference type="EMBL" id="MFH4975130.1"/>
    </source>
</evidence>
<dbReference type="GO" id="GO:0005085">
    <property type="term" value="F:guanyl-nucleotide exchange factor activity"/>
    <property type="evidence" value="ECO:0007669"/>
    <property type="project" value="UniProtKB-KW"/>
</dbReference>
<proteinExistence type="inferred from homology"/>
<reference evidence="16 17" key="1">
    <citation type="submission" date="2024-08" db="EMBL/GenBank/DDBJ databases">
        <title>Gnathostoma spinigerum genome.</title>
        <authorList>
            <person name="Gonzalez-Bertolin B."/>
            <person name="Monzon S."/>
            <person name="Zaballos A."/>
            <person name="Jimenez P."/>
            <person name="Dekumyoy P."/>
            <person name="Varona S."/>
            <person name="Cuesta I."/>
            <person name="Sumanam S."/>
            <person name="Adisakwattana P."/>
            <person name="Gasser R.B."/>
            <person name="Hernandez-Gonzalez A."/>
            <person name="Young N.D."/>
            <person name="Perteguer M.J."/>
        </authorList>
    </citation>
    <scope>NUCLEOTIDE SEQUENCE [LARGE SCALE GENOMIC DNA]</scope>
    <source>
        <strain evidence="16">AL3</strain>
        <tissue evidence="16">Liver</tissue>
    </source>
</reference>
<feature type="coiled-coil region" evidence="13">
    <location>
        <begin position="1116"/>
        <end position="1143"/>
    </location>
</feature>
<dbReference type="Pfam" id="PF00307">
    <property type="entry name" value="CH"/>
    <property type="match status" value="2"/>
</dbReference>
<dbReference type="FunFam" id="1.10.418.10:FF:000004">
    <property type="entry name" value="Spectrin beta chain"/>
    <property type="match status" value="1"/>
</dbReference>
<dbReference type="EMBL" id="JBGFUD010000731">
    <property type="protein sequence ID" value="MFH4975130.1"/>
    <property type="molecule type" value="Genomic_DNA"/>
</dbReference>
<feature type="domain" description="SH3" evidence="14">
    <location>
        <begin position="825"/>
        <end position="882"/>
    </location>
</feature>
<dbReference type="InterPro" id="IPR001452">
    <property type="entry name" value="SH3_domain"/>
</dbReference>
<accession>A0ABD6E648</accession>
<comment type="similarity">
    <text evidence="2">Belongs to the spectrin family.</text>
</comment>
<dbReference type="SMART" id="SM00326">
    <property type="entry name" value="SH3"/>
    <property type="match status" value="1"/>
</dbReference>
<keyword evidence="7" id="KW-0344">Guanine-nucleotide releasing factor</keyword>
<keyword evidence="5" id="KW-0963">Cytoplasm</keyword>
<keyword evidence="17" id="KW-1185">Reference proteome</keyword>
<dbReference type="Gene3D" id="2.30.30.40">
    <property type="entry name" value="SH3 Domains"/>
    <property type="match status" value="1"/>
</dbReference>
<sequence length="2921" mass="337209">MPKYEVQVQVPQVNRENYPRGPTGPPEVDDEEANATLLFEMNSIKKLQDERVYIQEKTFTKWCNSFLSQARLEITNLFSDLGDGILLMKLLEIISGEKLGKPNRGKLRVQKVENLNKSLDFLKRKRIQLENIGAEDILDGNERLILGLIWTIILRFQIDTISLPMDEETGERKYAKEALLLWCQRKTADYPNVKVENFTTSWRNGLAFNALIHAHRPDLISFDSLSGQDPIGNLNNAFDIAEKKLEIPRLLDAEDVNVNHPDEKSIITYVSLFYHCFAKQKTELTGARRVAKIVGNLMSVDQLQEEYETLCSELLEWIRQTVVALNDRRFPNSLAGMKEEVARFNAYRTVEKPPKYKEKGDLEALFFTIQTKRKAMKRSPYVPPQGLLMHDIETEWNVLDHAESERQSALIAEAARQERLENIAKKFERKAELRESWLKDMGAVLSDFDFGRTAGEVEASMKKQQAITAEILPREVRFKSLSKMAADLAKEKYHNSDKIRARDKEILDKWTQLLANLEARRVALMSLNDLMGLLRDIDTLSSEIQRLQPQFLNRDVGRHLLGVEDLLEKHEILEAQLNSQGELLKNITAGALQYIRGKGEQYDVLQRKLDDVSNLYNSVADLCRQRRLALLRARDLYRFIQDYEEEMSWLKEKNDVCSSLLANHDLSVTPQLSRLFKHLETEMHGHWQRTKTVIAIGERLMANGQNKDDIEGRIQQLYEKWEQLRKAAEAVAKWLHEAEAAHQYFQDANEAESWIREKMPLVKSDDYGRDEQASANLLQRHARLEEEIQAYRSDIIRLEEMADELAKSDFVVGTAVQVIQDTTELKVPQVRMLYPFKGNNVSVKKDEILALIEKSNEDWWRILKQDGTEGYIPANYCKIVDGETVTVSQTTTVRKPEARDSANKSHNIVTERQEAISADYRKLNNLAQRRRKLLSDMVSFYKFLRECDQFETWANEAKSAFADDITSEDVHALRKKFDKIDRDIATSGKAQLKRINTMADELLAEGHSHSPEITRHQDTVNRLWNDLNKLRDAKLAQLETAERVSSFNEACEDARSWMRDKFDLLNTSADTSDPNASRALQRRYQNLGKDLKPLDEKIRGLRKLANEVRMEHPEEAKRIDATIKELEALHADLQRNAAAKIEEAEQSQGTQMFDNAAKALLNWAAKTKAQLTETPKPVNVASAEELLKRHYELSDDIASKKYEFDYVRDLGQRLLQKNPSLAKVKGILRDLEEERQKINGMWKDKERVLKEMLDLQLFNTEAERIDAATKGHEDFLKLSNLGDSVESVENLLKRHSDFEAKLKAQEDRLRAFSNTAEQLISAGHSDSSYIKERQTNVLNRRRAVHSAAASRRAQLEASLIYQKLRQNVTELSQWIADKKRIANDDAHKDIASLHLKRLKHDAFEAELKANAERIEQVNQEGKALIASGHYESPAIKQLLSKLNSDWDDLCRAADAKRQRLDQAGDQKNLNAAIDDVHQKLDEVSNSLTSKDLGNDLRGVKTLLKKQDILEQEMTQIQQKITELSRRGDAMARQGHFDAPNIQKVVTKLQDKFESWKRPVCDRRVALEESLKWHKLSFDIDCEMQWIAEKESFASSIETGQSLTDTLNLQKKHEQLEAEVNSHSAQIHSTLKEGDALIKQKHFAADAIEQKCEKLRVAWDHLNELIRQRKDLLDWALKEKQYMFDAAEIESWLQDKRLLLSSNDYGQDEDAAQKLLTKHKALQTDMAAYKQWLEKLSVKCGDLTKSASPSDRDKFLKRQKELEDEFDAINKLAEDRRRQLENAVLFYQYMRESEELESWINEQLQMAISEDYGEDYEHLKELQARFEEFKEGVKTGTQRFVHCENAANALLKRNPPFARDILKRQEKLRSVWNLLLDYIESRDEKLKAAEELHAFNRDVAEKQERIAEMHSSIPSELGKDIKQVHALWLKHEAFENQLGAMEGELDKLMEESARLKLAYPGGNAEHITLQQTAISDGWHDLQDATIVRRDLLKASYDLQRFYVNARDLIAWADVMITDMHSEPVVHDLQGAEWLKKDHERLRAEIDSREPEFLRISELGQQMIDKDHYAKADIAVKIKQVLAALDRVHKEWENRRNWLSEICEWHAFQREAKQTLASIAARRKTLRLTQVGESVEEVENQLRKLDTFQKALSGIDDRVAALEKSGADLIGKKHMNSDQIKELLNKVKTELVELRNGMNDRRLELMDALKLAKFNSSVADMDGWIEEKIKRIRMETDKQAKLTSIEDKMRRLQKHQAMEAELEANAPRVEEIRQMLKERASLPGVNRAEVVKKSEEVLSRWEKLTSMSRDQSSALEEARDLLNFNQMVERIMQWIKEKELLVSAGDMGRDMEHCQMLMDKLQGKDADASVDDSTVQAANDLGRKLISQGRSSQKDVQDQLTNLNKAWKDLKGKLNAYRSQLNAAIEVHAFNRDVDDTIDRINEKVSLVANDDVGKDLPTVEALIRKQEAVKRDMTVIHDKLKIHDEEAQKLLKKDVPLRDTMVESLRKLEASWRKLAEMAADRDAALARSLELQRYFDATRKADTWANEMRDSLLATETAPTTSGVEELIAKHKDKLAEIDGRQKDTADFHEWGNKLIAEQPEHKIIVQKTLKRLQIIEHQLRQAWETKNTSLSRQRDLQQFTDQADRVEQWLATKEAFLKQADVGDSVEAANEHLKKHDDFEKSLLAQSEKIDNLKKEADHLAKKDAEHSHEIQQRKDAVVARYNAVIEACKNRRLHLIESRKLHEFIDSCGDLMQWISANIQLAYDETFLDQTNLRSKLRKHLAFEAELDANEERVRTIIDAGEKLIAEKHSASEDIALQIEEVKKGWQELRSKSAMKKQRLREANEAYQLNRRLEDLEKWVERVENDLSSEDHGKDLVSVEAIIKKQDDLEAEIKSRQDIVKETVEKAREFEKQVGINFS</sequence>
<dbReference type="InterPro" id="IPR002017">
    <property type="entry name" value="Spectrin_repeat"/>
</dbReference>
<dbReference type="InterPro" id="IPR001715">
    <property type="entry name" value="CH_dom"/>
</dbReference>
<dbReference type="FunFam" id="1.10.418.10:FF:000001">
    <property type="entry name" value="Actinin alpha 1"/>
    <property type="match status" value="1"/>
</dbReference>
<evidence type="ECO:0000256" key="13">
    <source>
        <dbReference type="SAM" id="Coils"/>
    </source>
</evidence>
<keyword evidence="4" id="KW-0117">Actin capping</keyword>
<dbReference type="SUPFAM" id="SSF47576">
    <property type="entry name" value="Calponin-homology domain, CH-domain"/>
    <property type="match status" value="1"/>
</dbReference>
<dbReference type="PANTHER" id="PTHR11915">
    <property type="entry name" value="SPECTRIN/FILAMIN RELATED CYTOSKELETAL PROTEIN"/>
    <property type="match status" value="1"/>
</dbReference>
<evidence type="ECO:0000256" key="3">
    <source>
        <dbReference type="ARBA" id="ARBA00022443"/>
    </source>
</evidence>
<dbReference type="GO" id="GO:0005737">
    <property type="term" value="C:cytoplasm"/>
    <property type="evidence" value="ECO:0007669"/>
    <property type="project" value="UniProtKB-ARBA"/>
</dbReference>
<evidence type="ECO:0000259" key="15">
    <source>
        <dbReference type="PROSITE" id="PS50021"/>
    </source>
</evidence>
<evidence type="ECO:0000256" key="6">
    <source>
        <dbReference type="ARBA" id="ARBA00022553"/>
    </source>
</evidence>
<dbReference type="Proteomes" id="UP001608902">
    <property type="component" value="Unassembled WGS sequence"/>
</dbReference>
<keyword evidence="6" id="KW-0597">Phosphoprotein</keyword>
<dbReference type="PROSITE" id="PS50021">
    <property type="entry name" value="CH"/>
    <property type="match status" value="2"/>
</dbReference>
<keyword evidence="10" id="KW-0009">Actin-binding</keyword>
<evidence type="ECO:0000256" key="1">
    <source>
        <dbReference type="ARBA" id="ARBA00004245"/>
    </source>
</evidence>
<dbReference type="Gene3D" id="1.20.58.60">
    <property type="match status" value="18"/>
</dbReference>
<dbReference type="InterPro" id="IPR018159">
    <property type="entry name" value="Spectrin/alpha-actinin"/>
</dbReference>
<dbReference type="CDD" id="cd21193">
    <property type="entry name" value="CH_beta_spectrin_rpt1"/>
    <property type="match status" value="1"/>
</dbReference>
<feature type="coiled-coil region" evidence="13">
    <location>
        <begin position="1499"/>
        <end position="1526"/>
    </location>
</feature>
<dbReference type="CDD" id="cd00176">
    <property type="entry name" value="SPEC"/>
    <property type="match status" value="14"/>
</dbReference>
<dbReference type="FunFam" id="1.20.58.60:FF:000019">
    <property type="entry name" value="Spectrin beta chain"/>
    <property type="match status" value="1"/>
</dbReference>
<feature type="coiled-coil region" evidence="13">
    <location>
        <begin position="774"/>
        <end position="808"/>
    </location>
</feature>
<gene>
    <name evidence="16" type="ORF">AB6A40_001839</name>
</gene>
<evidence type="ECO:0000256" key="5">
    <source>
        <dbReference type="ARBA" id="ARBA00022490"/>
    </source>
</evidence>
<dbReference type="Pfam" id="PF00435">
    <property type="entry name" value="Spectrin"/>
    <property type="match status" value="23"/>
</dbReference>
<dbReference type="GO" id="GO:0005874">
    <property type="term" value="C:microtubule"/>
    <property type="evidence" value="ECO:0007669"/>
    <property type="project" value="UniProtKB-KW"/>
</dbReference>
<feature type="coiled-coil region" evidence="13">
    <location>
        <begin position="1930"/>
        <end position="1957"/>
    </location>
</feature>
<evidence type="ECO:0000256" key="7">
    <source>
        <dbReference type="ARBA" id="ARBA00022658"/>
    </source>
</evidence>
<protein>
    <recommendedName>
        <fullName evidence="18">Spectrin beta chain</fullName>
    </recommendedName>
</protein>
<evidence type="ECO:0000259" key="14">
    <source>
        <dbReference type="PROSITE" id="PS50002"/>
    </source>
</evidence>
<keyword evidence="13" id="KW-0175">Coiled coil</keyword>
<keyword evidence="8" id="KW-0493">Microtubule</keyword>
<feature type="coiled-coil region" evidence="13">
    <location>
        <begin position="1605"/>
        <end position="1632"/>
    </location>
</feature>
<dbReference type="FunFam" id="1.20.58.60:FF:000007">
    <property type="entry name" value="Spectrin alpha chain non-erythrocytic 1"/>
    <property type="match status" value="1"/>
</dbReference>
<feature type="coiled-coil region" evidence="13">
    <location>
        <begin position="1288"/>
        <end position="1322"/>
    </location>
</feature>
<dbReference type="CDD" id="cd00174">
    <property type="entry name" value="SH3"/>
    <property type="match status" value="1"/>
</dbReference>
<keyword evidence="3 12" id="KW-0728">SH3 domain</keyword>
<dbReference type="InterPro" id="IPR036872">
    <property type="entry name" value="CH_dom_sf"/>
</dbReference>
<evidence type="ECO:0000313" key="17">
    <source>
        <dbReference type="Proteomes" id="UP001608902"/>
    </source>
</evidence>
<dbReference type="InterPro" id="IPR001589">
    <property type="entry name" value="Actinin_actin-bd_CS"/>
</dbReference>
<dbReference type="SUPFAM" id="SSF46966">
    <property type="entry name" value="Spectrin repeat"/>
    <property type="match status" value="17"/>
</dbReference>
<feature type="domain" description="Calponin-homology (CH)" evidence="15">
    <location>
        <begin position="173"/>
        <end position="278"/>
    </location>
</feature>
<dbReference type="GO" id="GO:0051693">
    <property type="term" value="P:actin filament capping"/>
    <property type="evidence" value="ECO:0007669"/>
    <property type="project" value="UniProtKB-KW"/>
</dbReference>
<dbReference type="PROSITE" id="PS00020">
    <property type="entry name" value="ACTININ_2"/>
    <property type="match status" value="1"/>
</dbReference>